<evidence type="ECO:0000313" key="3">
    <source>
        <dbReference type="Proteomes" id="UP000003671"/>
    </source>
</evidence>
<keyword evidence="3" id="KW-1185">Reference proteome</keyword>
<protein>
    <submittedName>
        <fullName evidence="2">General secretion pathway protein L</fullName>
    </submittedName>
</protein>
<gene>
    <name evidence="2" type="ORF">MITSMUL_05224</name>
</gene>
<dbReference type="EMBL" id="ABWK02000020">
    <property type="protein sequence ID" value="EEX68221.1"/>
    <property type="molecule type" value="Genomic_DNA"/>
</dbReference>
<organism evidence="2 3">
    <name type="scientific">Mitsuokella multacida DSM 20544</name>
    <dbReference type="NCBI Taxonomy" id="500635"/>
    <lineage>
        <taxon>Bacteria</taxon>
        <taxon>Bacillati</taxon>
        <taxon>Bacillota</taxon>
        <taxon>Negativicutes</taxon>
        <taxon>Selenomonadales</taxon>
        <taxon>Selenomonadaceae</taxon>
        <taxon>Mitsuokella</taxon>
    </lineage>
</organism>
<dbReference type="SUPFAM" id="SSF53067">
    <property type="entry name" value="Actin-like ATPase domain"/>
    <property type="match status" value="1"/>
</dbReference>
<reference evidence="2" key="1">
    <citation type="submission" date="2009-09" db="EMBL/GenBank/DDBJ databases">
        <authorList>
            <person name="Weinstock G."/>
            <person name="Sodergren E."/>
            <person name="Clifton S."/>
            <person name="Fulton L."/>
            <person name="Fulton B."/>
            <person name="Courtney L."/>
            <person name="Fronick C."/>
            <person name="Harrison M."/>
            <person name="Strong C."/>
            <person name="Farmer C."/>
            <person name="Delahaunty K."/>
            <person name="Markovic C."/>
            <person name="Hall O."/>
            <person name="Minx P."/>
            <person name="Tomlinson C."/>
            <person name="Mitreva M."/>
            <person name="Nelson J."/>
            <person name="Hou S."/>
            <person name="Wollam A."/>
            <person name="Pepin K.H."/>
            <person name="Johnson M."/>
            <person name="Bhonagiri V."/>
            <person name="Nash W.E."/>
            <person name="Warren W."/>
            <person name="Chinwalla A."/>
            <person name="Mardis E.R."/>
            <person name="Wilson R.K."/>
        </authorList>
    </citation>
    <scope>NUCLEOTIDE SEQUENCE [LARGE SCALE GENOMIC DNA]</scope>
    <source>
        <strain evidence="2">DSM 20544</strain>
    </source>
</reference>
<proteinExistence type="predicted"/>
<name>C9KPR6_9FIRM</name>
<dbReference type="AlphaFoldDB" id="C9KPR6"/>
<comment type="caution">
    <text evidence="2">The sequence shown here is derived from an EMBL/GenBank/DDBJ whole genome shotgun (WGS) entry which is preliminary data.</text>
</comment>
<dbReference type="InterPro" id="IPR043129">
    <property type="entry name" value="ATPase_NBD"/>
</dbReference>
<sequence>MSGREGAAEAQGRLLESLSKLRQRFEQRWSGGLMGGSWLWEERRRVIGIVHIPSERGDGKVLFAELLAEHGTLVLVRTAVERLDGGLTLAEAAAMRAQREGWYELDFAVCLPAEQVCFYETELPPHMEAAEWREAAHWELDARLTDEGLEADAYAMACQREGAGRVVLAAAERDLLARLAEDFREQGLSLRGITALPPGTAAAMTASWDGQGLVLTEAQRAFMPAIAAAKSVLQEDGLRLWGSAVQGRRLRCRRLAALCCTVTFFVLFATAFFDMRAYLEAKRDYQQEEQAFLVLQREEKVMQLTGRLQQKIRARDAKAAAVMGAAVPWYSVMVHLGRPELQTEGVWLRSILLRSDKKVELCGAALSYAALSAFLQSFEADRAFFPQGPVLEASEEGKDAEKNSIAFRISVGI</sequence>
<keyword evidence="1" id="KW-0812">Transmembrane</keyword>
<dbReference type="InterPro" id="IPR007813">
    <property type="entry name" value="PilN"/>
</dbReference>
<keyword evidence="1" id="KW-0472">Membrane</keyword>
<dbReference type="HOGENOM" id="CLU_665365_0_0_9"/>
<dbReference type="Proteomes" id="UP000003671">
    <property type="component" value="Unassembled WGS sequence"/>
</dbReference>
<dbReference type="Gene3D" id="3.30.420.380">
    <property type="match status" value="1"/>
</dbReference>
<accession>C9KPR6</accession>
<feature type="transmembrane region" description="Helical" evidence="1">
    <location>
        <begin position="255"/>
        <end position="273"/>
    </location>
</feature>
<dbReference type="PATRIC" id="fig|500635.8.peg.1873"/>
<evidence type="ECO:0000313" key="2">
    <source>
        <dbReference type="EMBL" id="EEX68221.1"/>
    </source>
</evidence>
<dbReference type="STRING" id="500635.MITSMUL_05224"/>
<keyword evidence="1" id="KW-1133">Transmembrane helix</keyword>
<dbReference type="Pfam" id="PF05137">
    <property type="entry name" value="PilN"/>
    <property type="match status" value="1"/>
</dbReference>
<evidence type="ECO:0000256" key="1">
    <source>
        <dbReference type="SAM" id="Phobius"/>
    </source>
</evidence>